<reference evidence="2" key="2">
    <citation type="submission" date="2017-02" db="UniProtKB">
        <authorList>
            <consortium name="WormBaseParasite"/>
        </authorList>
    </citation>
    <scope>IDENTIFICATION</scope>
</reference>
<dbReference type="Proteomes" id="UP000035642">
    <property type="component" value="Unassembled WGS sequence"/>
</dbReference>
<evidence type="ECO:0000313" key="2">
    <source>
        <dbReference type="WBParaSite" id="ACAC_0000887301-mRNA-1"/>
    </source>
</evidence>
<keyword evidence="1" id="KW-1185">Reference proteome</keyword>
<protein>
    <submittedName>
        <fullName evidence="2">Rx_N domain-containing protein</fullName>
    </submittedName>
</protein>
<accession>A0A0K0DDP4</accession>
<name>A0A0K0DDP4_ANGCA</name>
<dbReference type="AlphaFoldDB" id="A0A0K0DDP4"/>
<organism evidence="1 2">
    <name type="scientific">Angiostrongylus cantonensis</name>
    <name type="common">Rat lungworm</name>
    <dbReference type="NCBI Taxonomy" id="6313"/>
    <lineage>
        <taxon>Eukaryota</taxon>
        <taxon>Metazoa</taxon>
        <taxon>Ecdysozoa</taxon>
        <taxon>Nematoda</taxon>
        <taxon>Chromadorea</taxon>
        <taxon>Rhabditida</taxon>
        <taxon>Rhabditina</taxon>
        <taxon>Rhabditomorpha</taxon>
        <taxon>Strongyloidea</taxon>
        <taxon>Metastrongylidae</taxon>
        <taxon>Angiostrongylus</taxon>
    </lineage>
</organism>
<sequence>MRRCSPVNAVLPPEKDLLGTCDSKGVDGVGVLVNTRNLNRAFKIEEMWVNIGFDNLRHLHADHQAMTRLSLKILTLGNELDERHTSTHGLEWRKQVERLSAFIMTTKRLSVIIESTTMK</sequence>
<reference evidence="1" key="1">
    <citation type="submission" date="2012-09" db="EMBL/GenBank/DDBJ databases">
        <authorList>
            <person name="Martin A.A."/>
        </authorList>
    </citation>
    <scope>NUCLEOTIDE SEQUENCE</scope>
</reference>
<dbReference type="WBParaSite" id="ACAC_0000887301-mRNA-1">
    <property type="protein sequence ID" value="ACAC_0000887301-mRNA-1"/>
    <property type="gene ID" value="ACAC_0000887301"/>
</dbReference>
<evidence type="ECO:0000313" key="1">
    <source>
        <dbReference type="Proteomes" id="UP000035642"/>
    </source>
</evidence>
<proteinExistence type="predicted"/>